<organism evidence="2 3">
    <name type="scientific">Sesamum alatum</name>
    <dbReference type="NCBI Taxonomy" id="300844"/>
    <lineage>
        <taxon>Eukaryota</taxon>
        <taxon>Viridiplantae</taxon>
        <taxon>Streptophyta</taxon>
        <taxon>Embryophyta</taxon>
        <taxon>Tracheophyta</taxon>
        <taxon>Spermatophyta</taxon>
        <taxon>Magnoliopsida</taxon>
        <taxon>eudicotyledons</taxon>
        <taxon>Gunneridae</taxon>
        <taxon>Pentapetalae</taxon>
        <taxon>asterids</taxon>
        <taxon>lamiids</taxon>
        <taxon>Lamiales</taxon>
        <taxon>Pedaliaceae</taxon>
        <taxon>Sesamum</taxon>
    </lineage>
</organism>
<keyword evidence="1" id="KW-0732">Signal</keyword>
<dbReference type="AlphaFoldDB" id="A0AAE1YPD8"/>
<reference evidence="2" key="2">
    <citation type="journal article" date="2024" name="Plant">
        <title>Genomic evolution and insights into agronomic trait innovations of Sesamum species.</title>
        <authorList>
            <person name="Miao H."/>
            <person name="Wang L."/>
            <person name="Qu L."/>
            <person name="Liu H."/>
            <person name="Sun Y."/>
            <person name="Le M."/>
            <person name="Wang Q."/>
            <person name="Wei S."/>
            <person name="Zheng Y."/>
            <person name="Lin W."/>
            <person name="Duan Y."/>
            <person name="Cao H."/>
            <person name="Xiong S."/>
            <person name="Wang X."/>
            <person name="Wei L."/>
            <person name="Li C."/>
            <person name="Ma Q."/>
            <person name="Ju M."/>
            <person name="Zhao R."/>
            <person name="Li G."/>
            <person name="Mu C."/>
            <person name="Tian Q."/>
            <person name="Mei H."/>
            <person name="Zhang T."/>
            <person name="Gao T."/>
            <person name="Zhang H."/>
        </authorList>
    </citation>
    <scope>NUCLEOTIDE SEQUENCE</scope>
    <source>
        <strain evidence="2">3651</strain>
    </source>
</reference>
<evidence type="ECO:0000313" key="3">
    <source>
        <dbReference type="Proteomes" id="UP001293254"/>
    </source>
</evidence>
<name>A0AAE1YPD8_9LAMI</name>
<dbReference type="EMBL" id="JACGWO010000002">
    <property type="protein sequence ID" value="KAK4434129.1"/>
    <property type="molecule type" value="Genomic_DNA"/>
</dbReference>
<sequence length="161" mass="17594">MGSVVDWAKGWAWLFGLLFRVQGRFPPSWGSGFRGPLTSAFQFISLVGGGLGFGREVNNFSVGLELADGGGRWEVFGLRWESLFMATGGRVVVAFILVEFVVVDEGVRDGAIFCFDPGVFSQRTFAMIGKWVVGDRLSSGGSSSSEKSRRDVLQWVIVPPY</sequence>
<feature type="chain" id="PRO_5041982985" evidence="1">
    <location>
        <begin position="24"/>
        <end position="161"/>
    </location>
</feature>
<comment type="caution">
    <text evidence="2">The sequence shown here is derived from an EMBL/GenBank/DDBJ whole genome shotgun (WGS) entry which is preliminary data.</text>
</comment>
<keyword evidence="3" id="KW-1185">Reference proteome</keyword>
<feature type="signal peptide" evidence="1">
    <location>
        <begin position="1"/>
        <end position="23"/>
    </location>
</feature>
<evidence type="ECO:0000256" key="1">
    <source>
        <dbReference type="SAM" id="SignalP"/>
    </source>
</evidence>
<reference evidence="2" key="1">
    <citation type="submission" date="2020-06" db="EMBL/GenBank/DDBJ databases">
        <authorList>
            <person name="Li T."/>
            <person name="Hu X."/>
            <person name="Zhang T."/>
            <person name="Song X."/>
            <person name="Zhang H."/>
            <person name="Dai N."/>
            <person name="Sheng W."/>
            <person name="Hou X."/>
            <person name="Wei L."/>
        </authorList>
    </citation>
    <scope>NUCLEOTIDE SEQUENCE</scope>
    <source>
        <strain evidence="2">3651</strain>
        <tissue evidence="2">Leaf</tissue>
    </source>
</reference>
<evidence type="ECO:0000313" key="2">
    <source>
        <dbReference type="EMBL" id="KAK4434129.1"/>
    </source>
</evidence>
<gene>
    <name evidence="2" type="ORF">Salat_0575600</name>
</gene>
<proteinExistence type="predicted"/>
<dbReference type="Proteomes" id="UP001293254">
    <property type="component" value="Unassembled WGS sequence"/>
</dbReference>
<protein>
    <submittedName>
        <fullName evidence="2">Uncharacterized protein</fullName>
    </submittedName>
</protein>
<accession>A0AAE1YPD8</accession>